<evidence type="ECO:0000256" key="3">
    <source>
        <dbReference type="ARBA" id="ARBA00022840"/>
    </source>
</evidence>
<dbReference type="PROSITE" id="PS51161">
    <property type="entry name" value="ATP_CONE"/>
    <property type="match status" value="1"/>
</dbReference>
<dbReference type="InterPro" id="IPR001150">
    <property type="entry name" value="Gly_radical"/>
</dbReference>
<evidence type="ECO:0000256" key="4">
    <source>
        <dbReference type="PROSITE-ProRule" id="PRU00492"/>
    </source>
</evidence>
<keyword evidence="2 5" id="KW-0556">Organic radical</keyword>
<dbReference type="GO" id="GO:0009265">
    <property type="term" value="P:2'-deoxyribonucleotide biosynthetic process"/>
    <property type="evidence" value="ECO:0007669"/>
    <property type="project" value="TreeGrafter"/>
</dbReference>
<dbReference type="OrthoDB" id="9804622at2"/>
<dbReference type="Proteomes" id="UP000255328">
    <property type="component" value="Unassembled WGS sequence"/>
</dbReference>
<dbReference type="PROSITE" id="PS51149">
    <property type="entry name" value="GLY_RADICAL_2"/>
    <property type="match status" value="1"/>
</dbReference>
<feature type="modified residue" description="Glycine radical" evidence="5">
    <location>
        <position position="704"/>
    </location>
</feature>
<evidence type="ECO:0000256" key="2">
    <source>
        <dbReference type="ARBA" id="ARBA00022818"/>
    </source>
</evidence>
<evidence type="ECO:0000313" key="9">
    <source>
        <dbReference type="Proteomes" id="UP000255328"/>
    </source>
</evidence>
<evidence type="ECO:0000313" key="8">
    <source>
        <dbReference type="EMBL" id="STO30983.1"/>
    </source>
</evidence>
<dbReference type="GO" id="GO:0031250">
    <property type="term" value="C:anaerobic ribonucleoside-triphosphate reductase complex"/>
    <property type="evidence" value="ECO:0007669"/>
    <property type="project" value="TreeGrafter"/>
</dbReference>
<gene>
    <name evidence="8" type="primary">nrdD</name>
    <name evidence="8" type="ORF">NCTC10723_00415</name>
</gene>
<dbReference type="GO" id="GO:0004748">
    <property type="term" value="F:ribonucleoside-diphosphate reductase activity, thioredoxin disulfide as acceptor"/>
    <property type="evidence" value="ECO:0007669"/>
    <property type="project" value="TreeGrafter"/>
</dbReference>
<proteinExistence type="predicted"/>
<sequence>MKEVIKRNGTIVEFDKDRIIKAITMAFKQNSGTINNELIEKIATQIENIDNKRMHVEEIQDIVVKKLMASSEKNIAIAYQSYRTIKTEIRNKEKGIYKNIAELVDASNEDMMNENANKDAKTISVQRDLLAGISSKDYYLNKILPKHLKKAHETGEIHIHDLDYLLFKETNCELVHIERMLKGGCNIGNAKMLEPNSVDVAVGHIVQIIASVSSNTYGGCSIPYLDRALVPYIKKSFKKHFTKGLKYVERVDEATTKEIIDRGNIEYSNMELKGKYPLAYEYSCDLTRESVKQAMQGLEYEINSLSTVNGQTPFTTIGIGTETSWEGRLVQEFVFKTRMDGFGAKKETAIFPKIVYAMCEGLNMNEEDPNWDIAQLGFECMTKSIYPDILFITKEQLEKGTVVYPMGCRAFLSPWFNEKGEEIYSGRFNIGATSINLPRIAIKNKGNEAGFYKELDRVMELCKENSLLRAHYLEKTQAEMAPILWQSGALAEKQPKETIEDLIWGGYATVSIGYIGLSEVSQLLYGEDFAYNEEIHEKTFNILRYISEKVAQFKAETNLGFALYGTPSESLCDRFARIDREEFGDIEGITDKGYYDNSFHVSSHININPFEKLRLEALGHQYSKGGHISYIETDSLKNNLEAISEILKYAKEIGIHYMGINQPVDKCHVCGFKGEFLATEKGFECPQCGNRDNTKMSVIRRVCGYLSQPNARPFNKGKQKEIMSRVKHN</sequence>
<dbReference type="Pfam" id="PF03477">
    <property type="entry name" value="ATP-cone"/>
    <property type="match status" value="1"/>
</dbReference>
<dbReference type="GO" id="GO:0005524">
    <property type="term" value="F:ATP binding"/>
    <property type="evidence" value="ECO:0007669"/>
    <property type="project" value="UniProtKB-UniRule"/>
</dbReference>
<dbReference type="RefSeq" id="WP_115268886.1">
    <property type="nucleotide sequence ID" value="NZ_UGGU01000003.1"/>
</dbReference>
<keyword evidence="8" id="KW-0560">Oxidoreductase</keyword>
<dbReference type="SUPFAM" id="SSF51998">
    <property type="entry name" value="PFL-like glycyl radical enzymes"/>
    <property type="match status" value="1"/>
</dbReference>
<dbReference type="PANTHER" id="PTHR21075">
    <property type="entry name" value="ANAEROBIC RIBONUCLEOSIDE-TRIPHOSPHATE REDUCTASE"/>
    <property type="match status" value="1"/>
</dbReference>
<dbReference type="GO" id="GO:0006260">
    <property type="term" value="P:DNA replication"/>
    <property type="evidence" value="ECO:0007669"/>
    <property type="project" value="InterPro"/>
</dbReference>
<protein>
    <submittedName>
        <fullName evidence="8">Anaerobic ribonucleoside-triphosphate reductase</fullName>
        <ecNumber evidence="8">1.17.4.2</ecNumber>
    </submittedName>
</protein>
<dbReference type="GO" id="GO:0008998">
    <property type="term" value="F:ribonucleoside-triphosphate reductase (thioredoxin) activity"/>
    <property type="evidence" value="ECO:0007669"/>
    <property type="project" value="UniProtKB-EC"/>
</dbReference>
<dbReference type="EMBL" id="UGGU01000003">
    <property type="protein sequence ID" value="STO30983.1"/>
    <property type="molecule type" value="Genomic_DNA"/>
</dbReference>
<dbReference type="PANTHER" id="PTHR21075:SF0">
    <property type="entry name" value="ANAEROBIC RIBONUCLEOSIDE-TRIPHOSPHATE REDUCTASE"/>
    <property type="match status" value="1"/>
</dbReference>
<keyword evidence="1 4" id="KW-0547">Nucleotide-binding</keyword>
<evidence type="ECO:0000259" key="6">
    <source>
        <dbReference type="PROSITE" id="PS51149"/>
    </source>
</evidence>
<feature type="domain" description="ATP-cone" evidence="7">
    <location>
        <begin position="2"/>
        <end position="90"/>
    </location>
</feature>
<feature type="domain" description="Glycine radical" evidence="6">
    <location>
        <begin position="605"/>
        <end position="729"/>
    </location>
</feature>
<name>A0A377GVW8_9FUSO</name>
<dbReference type="Pfam" id="PF13597">
    <property type="entry name" value="NRDD"/>
    <property type="match status" value="1"/>
</dbReference>
<keyword evidence="9" id="KW-1185">Reference proteome</keyword>
<dbReference type="CDD" id="cd01675">
    <property type="entry name" value="RNR_III"/>
    <property type="match status" value="1"/>
</dbReference>
<dbReference type="InterPro" id="IPR012833">
    <property type="entry name" value="NrdD"/>
</dbReference>
<dbReference type="InterPro" id="IPR005144">
    <property type="entry name" value="ATP-cone_dom"/>
</dbReference>
<keyword evidence="3 4" id="KW-0067">ATP-binding</keyword>
<evidence type="ECO:0000256" key="1">
    <source>
        <dbReference type="ARBA" id="ARBA00022741"/>
    </source>
</evidence>
<dbReference type="EC" id="1.17.4.2" evidence="8"/>
<dbReference type="NCBIfam" id="TIGR02487">
    <property type="entry name" value="NrdD"/>
    <property type="match status" value="1"/>
</dbReference>
<dbReference type="Gene3D" id="3.20.70.20">
    <property type="match status" value="1"/>
</dbReference>
<organism evidence="8 9">
    <name type="scientific">Fusobacterium necrogenes</name>
    <dbReference type="NCBI Taxonomy" id="858"/>
    <lineage>
        <taxon>Bacteria</taxon>
        <taxon>Fusobacteriati</taxon>
        <taxon>Fusobacteriota</taxon>
        <taxon>Fusobacteriia</taxon>
        <taxon>Fusobacteriales</taxon>
        <taxon>Fusobacteriaceae</taxon>
        <taxon>Fusobacterium</taxon>
    </lineage>
</organism>
<reference evidence="8 9" key="1">
    <citation type="submission" date="2018-06" db="EMBL/GenBank/DDBJ databases">
        <authorList>
            <consortium name="Pathogen Informatics"/>
            <person name="Doyle S."/>
        </authorList>
    </citation>
    <scope>NUCLEOTIDE SEQUENCE [LARGE SCALE GENOMIC DNA]</scope>
    <source>
        <strain evidence="8 9">NCTC10723</strain>
    </source>
</reference>
<dbReference type="AlphaFoldDB" id="A0A377GVW8"/>
<dbReference type="NCBIfam" id="NF006732">
    <property type="entry name" value="PRK09263.1"/>
    <property type="match status" value="1"/>
</dbReference>
<accession>A0A377GVW8</accession>
<evidence type="ECO:0000259" key="7">
    <source>
        <dbReference type="PROSITE" id="PS51161"/>
    </source>
</evidence>
<evidence type="ECO:0000256" key="5">
    <source>
        <dbReference type="PROSITE-ProRule" id="PRU00493"/>
    </source>
</evidence>